<dbReference type="RefSeq" id="WP_132591938.1">
    <property type="nucleotide sequence ID" value="NZ_SMKO01000005.1"/>
</dbReference>
<evidence type="ECO:0000256" key="5">
    <source>
        <dbReference type="PROSITE-ProRule" id="PRU00339"/>
    </source>
</evidence>
<sequence length="935" mass="101219">MRLDIKVLGPFEVTVDGGPLKLAGERRVGLLARLAMNVGQPVSAERLLADVWGESTASTAGKQLHIVVSKLRELLDDDIIATVSGGYRLNLAPEHVDAHLFSRLVRQAREARDRGDGTTASRMFRQALGLWRGAALTGMTAPWTQIEAARLEEERLTAQEDHVDLRLAAGEHQEVAAELAEHVKAHPLRERRRAQLMLALYRASRMSDALAAYQEARRVTVDELGVEPGATLRRLHQAVLTRDRALDLASRKPGAPGVPVELPSDTRVFTARATQIAWLDKAVADAVPGAPAIAAIDGAGGIGKSALAVHAAHAIAHRFTDGVLYVNLNGAAAGLQPLQPIEALGQLLRSLGLDGSAVPADLEEAAARYRSLTSNRNLLILLDNARHAHQVRPLIPAGDACAVIITSRQAMVSLDNASHLHLAGLGHADATALLARIAGPGRVQAEPHAAEQIVRLCGGLPLAVRIAAARLAARPDWTLSYLADRLTDTARRLDALEHADLAVRACIAVSHHHLREEPAGHDAAHLFTFLGLIDTPTFTPAGTAALVDWPEYRAEAALDRLLDARIVEPAGPGGCRMHDLVRLYAREQAALDIPAPERATAVSRGLHHYLATAQTANLLIDPSTDGPMKAYPAGGRGADLTTVAAANEWAERERDNLLAAAHQAAADTGAPGTAIGLAHAVYWLFWRKGWLTELSGLLRKSLDIAERCGDWVGLAMGHTNIGAVFQEQGHFAASVHHLNESLACWDRTDQPLRKAGTYNDLGITYTMLGRFDDALAALDSGLAMTQESGRRDHEASVRNNRVHVFYRQLRFEEAIAEARLVLDLWADLKIPAGEGIGQDTFADACRAAGRLTEAADHYREAIRLQHETGQWSGEAVSCWWLGQTLYDLGRHDDARESWRRSLRLLQDANLLAAEEVRQVLAQPVPDVPLPIRNQL</sequence>
<reference evidence="8 9" key="1">
    <citation type="submission" date="2019-03" db="EMBL/GenBank/DDBJ databases">
        <title>Draft genome sequences of novel Actinobacteria.</title>
        <authorList>
            <person name="Sahin N."/>
            <person name="Ay H."/>
            <person name="Saygin H."/>
        </authorList>
    </citation>
    <scope>NUCLEOTIDE SEQUENCE [LARGE SCALE GENOMIC DNA]</scope>
    <source>
        <strain evidence="8 9">KC310</strain>
    </source>
</reference>
<dbReference type="InterPro" id="IPR011990">
    <property type="entry name" value="TPR-like_helical_dom_sf"/>
</dbReference>
<dbReference type="InterPro" id="IPR027417">
    <property type="entry name" value="P-loop_NTPase"/>
</dbReference>
<dbReference type="SMART" id="SM00028">
    <property type="entry name" value="TPR"/>
    <property type="match status" value="5"/>
</dbReference>
<evidence type="ECO:0000256" key="3">
    <source>
        <dbReference type="ARBA" id="ARBA00023125"/>
    </source>
</evidence>
<evidence type="ECO:0000256" key="2">
    <source>
        <dbReference type="ARBA" id="ARBA00023015"/>
    </source>
</evidence>
<keyword evidence="4" id="KW-0804">Transcription</keyword>
<protein>
    <submittedName>
        <fullName evidence="8">Tetratricopeptide repeat protein</fullName>
    </submittedName>
</protein>
<dbReference type="Gene3D" id="3.40.50.300">
    <property type="entry name" value="P-loop containing nucleotide triphosphate hydrolases"/>
    <property type="match status" value="1"/>
</dbReference>
<keyword evidence="5" id="KW-0802">TPR repeat</keyword>
<evidence type="ECO:0000259" key="7">
    <source>
        <dbReference type="SMART" id="SM01043"/>
    </source>
</evidence>
<dbReference type="PANTHER" id="PTHR35807:SF1">
    <property type="entry name" value="TRANSCRIPTIONAL REGULATOR REDD"/>
    <property type="match status" value="1"/>
</dbReference>
<feature type="repeat" description="TPR" evidence="5">
    <location>
        <begin position="755"/>
        <end position="788"/>
    </location>
</feature>
<keyword evidence="2" id="KW-0805">Transcription regulation</keyword>
<dbReference type="Gene3D" id="1.10.8.430">
    <property type="entry name" value="Helical domain of apoptotic protease-activating factors"/>
    <property type="match status" value="1"/>
</dbReference>
<keyword evidence="3" id="KW-0238">DNA-binding</keyword>
<gene>
    <name evidence="8" type="ORF">E1292_03625</name>
</gene>
<dbReference type="Pfam" id="PF00486">
    <property type="entry name" value="Trans_reg_C"/>
    <property type="match status" value="1"/>
</dbReference>
<dbReference type="GO" id="GO:0043531">
    <property type="term" value="F:ADP binding"/>
    <property type="evidence" value="ECO:0007669"/>
    <property type="project" value="InterPro"/>
</dbReference>
<dbReference type="SMART" id="SM00862">
    <property type="entry name" value="Trans_reg_C"/>
    <property type="match status" value="1"/>
</dbReference>
<evidence type="ECO:0000259" key="6">
    <source>
        <dbReference type="SMART" id="SM00862"/>
    </source>
</evidence>
<dbReference type="GO" id="GO:0003677">
    <property type="term" value="F:DNA binding"/>
    <property type="evidence" value="ECO:0007669"/>
    <property type="project" value="UniProtKB-KW"/>
</dbReference>
<dbReference type="SUPFAM" id="SSF52540">
    <property type="entry name" value="P-loop containing nucleoside triphosphate hydrolases"/>
    <property type="match status" value="1"/>
</dbReference>
<evidence type="ECO:0000256" key="4">
    <source>
        <dbReference type="ARBA" id="ARBA00023163"/>
    </source>
</evidence>
<dbReference type="InterPro" id="IPR005158">
    <property type="entry name" value="BTAD"/>
</dbReference>
<dbReference type="PROSITE" id="PS50005">
    <property type="entry name" value="TPR"/>
    <property type="match status" value="1"/>
</dbReference>
<organism evidence="8 9">
    <name type="scientific">Nonomuraea deserti</name>
    <dbReference type="NCBI Taxonomy" id="1848322"/>
    <lineage>
        <taxon>Bacteria</taxon>
        <taxon>Bacillati</taxon>
        <taxon>Actinomycetota</taxon>
        <taxon>Actinomycetes</taxon>
        <taxon>Streptosporangiales</taxon>
        <taxon>Streptosporangiaceae</taxon>
        <taxon>Nonomuraea</taxon>
    </lineage>
</organism>
<proteinExistence type="inferred from homology"/>
<dbReference type="Gene3D" id="1.10.10.10">
    <property type="entry name" value="Winged helix-like DNA-binding domain superfamily/Winged helix DNA-binding domain"/>
    <property type="match status" value="1"/>
</dbReference>
<comment type="caution">
    <text evidence="8">The sequence shown here is derived from an EMBL/GenBank/DDBJ whole genome shotgun (WGS) entry which is preliminary data.</text>
</comment>
<dbReference type="InterPro" id="IPR016032">
    <property type="entry name" value="Sig_transdc_resp-reg_C-effctor"/>
</dbReference>
<dbReference type="InterPro" id="IPR036388">
    <property type="entry name" value="WH-like_DNA-bd_sf"/>
</dbReference>
<dbReference type="PRINTS" id="PR00364">
    <property type="entry name" value="DISEASERSIST"/>
</dbReference>
<dbReference type="InterPro" id="IPR001867">
    <property type="entry name" value="OmpR/PhoB-type_DNA-bd"/>
</dbReference>
<feature type="domain" description="OmpR/PhoB-type" evidence="6">
    <location>
        <begin position="17"/>
        <end position="89"/>
    </location>
</feature>
<dbReference type="EMBL" id="SMKO01000005">
    <property type="protein sequence ID" value="TDD11919.1"/>
    <property type="molecule type" value="Genomic_DNA"/>
</dbReference>
<name>A0A4R4W0A2_9ACTN</name>
<dbReference type="CDD" id="cd00383">
    <property type="entry name" value="trans_reg_C"/>
    <property type="match status" value="1"/>
</dbReference>
<comment type="similarity">
    <text evidence="1">Belongs to the AfsR/DnrI/RedD regulatory family.</text>
</comment>
<accession>A0A4R4W0A2</accession>
<evidence type="ECO:0000256" key="1">
    <source>
        <dbReference type="ARBA" id="ARBA00005820"/>
    </source>
</evidence>
<dbReference type="GO" id="GO:0006355">
    <property type="term" value="P:regulation of DNA-templated transcription"/>
    <property type="evidence" value="ECO:0007669"/>
    <property type="project" value="InterPro"/>
</dbReference>
<dbReference type="SMART" id="SM01043">
    <property type="entry name" value="BTAD"/>
    <property type="match status" value="1"/>
</dbReference>
<dbReference type="InterPro" id="IPR042197">
    <property type="entry name" value="Apaf_helical"/>
</dbReference>
<dbReference type="Pfam" id="PF13374">
    <property type="entry name" value="TPR_10"/>
    <property type="match status" value="1"/>
</dbReference>
<feature type="domain" description="Bacterial transcriptional activator" evidence="7">
    <location>
        <begin position="96"/>
        <end position="240"/>
    </location>
</feature>
<evidence type="ECO:0000313" key="9">
    <source>
        <dbReference type="Proteomes" id="UP000295258"/>
    </source>
</evidence>
<dbReference type="SUPFAM" id="SSF46894">
    <property type="entry name" value="C-terminal effector domain of the bipartite response regulators"/>
    <property type="match status" value="1"/>
</dbReference>
<dbReference type="InterPro" id="IPR051677">
    <property type="entry name" value="AfsR-DnrI-RedD_regulator"/>
</dbReference>
<evidence type="ECO:0000313" key="8">
    <source>
        <dbReference type="EMBL" id="TDD11919.1"/>
    </source>
</evidence>
<keyword evidence="9" id="KW-1185">Reference proteome</keyword>
<dbReference type="SUPFAM" id="SSF48452">
    <property type="entry name" value="TPR-like"/>
    <property type="match status" value="2"/>
</dbReference>
<dbReference type="Proteomes" id="UP000295258">
    <property type="component" value="Unassembled WGS sequence"/>
</dbReference>
<dbReference type="GO" id="GO:0000160">
    <property type="term" value="P:phosphorelay signal transduction system"/>
    <property type="evidence" value="ECO:0007669"/>
    <property type="project" value="InterPro"/>
</dbReference>
<dbReference type="PANTHER" id="PTHR35807">
    <property type="entry name" value="TRANSCRIPTIONAL REGULATOR REDD-RELATED"/>
    <property type="match status" value="1"/>
</dbReference>
<dbReference type="AlphaFoldDB" id="A0A4R4W0A2"/>
<dbReference type="CDD" id="cd15831">
    <property type="entry name" value="BTAD"/>
    <property type="match status" value="1"/>
</dbReference>
<dbReference type="InterPro" id="IPR019734">
    <property type="entry name" value="TPR_rpt"/>
</dbReference>
<dbReference type="Gene3D" id="1.25.40.10">
    <property type="entry name" value="Tetratricopeptide repeat domain"/>
    <property type="match status" value="2"/>
</dbReference>
<dbReference type="Pfam" id="PF03704">
    <property type="entry name" value="BTAD"/>
    <property type="match status" value="1"/>
</dbReference>